<reference evidence="6 7" key="1">
    <citation type="submission" date="2017-04" db="EMBL/GenBank/DDBJ databases">
        <authorList>
            <person name="Afonso C.L."/>
            <person name="Miller P.J."/>
            <person name="Scott M.A."/>
            <person name="Spackman E."/>
            <person name="Goraichik I."/>
            <person name="Dimitrov K.M."/>
            <person name="Suarez D.L."/>
            <person name="Swayne D.E."/>
        </authorList>
    </citation>
    <scope>NUCLEOTIDE SEQUENCE [LARGE SCALE GENOMIC DNA]</scope>
    <source>
        <strain evidence="6 7">DSM 26133</strain>
    </source>
</reference>
<dbReference type="STRING" id="692418.SAMN04488029_0802"/>
<accession>A0A1W2G715</accession>
<organism evidence="6 7">
    <name type="scientific">Reichenbachiella faecimaris</name>
    <dbReference type="NCBI Taxonomy" id="692418"/>
    <lineage>
        <taxon>Bacteria</taxon>
        <taxon>Pseudomonadati</taxon>
        <taxon>Bacteroidota</taxon>
        <taxon>Cytophagia</taxon>
        <taxon>Cytophagales</taxon>
        <taxon>Reichenbachiellaceae</taxon>
        <taxon>Reichenbachiella</taxon>
    </lineage>
</organism>
<evidence type="ECO:0000313" key="6">
    <source>
        <dbReference type="EMBL" id="SMD32457.1"/>
    </source>
</evidence>
<protein>
    <submittedName>
        <fullName evidence="6">NTE family protein</fullName>
    </submittedName>
</protein>
<sequence length="300" mass="33200">MIKKANPERQTVSLVLGSGGARGLAHIGVIKWLTENNYDIKSIAGCSIGAMIGGVHAAGKLDELEEWMCSITKMDMANLLDISWGNGGIFKGDKVIDTLKDLLGDVQIENLSIPFTAVAADMITQKEVWINKGSLFDAIRASISLPLFFTPVKRKDKLLIDGGVLNPVPIAPTFNDQTDFTIAVNLGGPLLKKNEKEPEVEEQKEGWGKFQQNIKDFIAKYSNSDDTKKKDWSIYEVADRAFDTMQSSIARMKITTYPPDVEIKIARNTCGTLDFDRAEQMIHIGFERAKEAFDAKNKVV</sequence>
<evidence type="ECO:0000256" key="1">
    <source>
        <dbReference type="ARBA" id="ARBA00022801"/>
    </source>
</evidence>
<dbReference type="Proteomes" id="UP000192472">
    <property type="component" value="Unassembled WGS sequence"/>
</dbReference>
<dbReference type="EMBL" id="FWYF01000001">
    <property type="protein sequence ID" value="SMD32457.1"/>
    <property type="molecule type" value="Genomic_DNA"/>
</dbReference>
<dbReference type="RefSeq" id="WP_084371115.1">
    <property type="nucleotide sequence ID" value="NZ_FWYF01000001.1"/>
</dbReference>
<name>A0A1W2G715_REIFA</name>
<gene>
    <name evidence="6" type="ORF">SAMN04488029_0802</name>
</gene>
<feature type="short sequence motif" description="GXSXG" evidence="4">
    <location>
        <begin position="45"/>
        <end position="49"/>
    </location>
</feature>
<evidence type="ECO:0000256" key="4">
    <source>
        <dbReference type="PROSITE-ProRule" id="PRU01161"/>
    </source>
</evidence>
<keyword evidence="3 4" id="KW-0443">Lipid metabolism</keyword>
<dbReference type="Gene3D" id="3.40.1090.10">
    <property type="entry name" value="Cytosolic phospholipase A2 catalytic domain"/>
    <property type="match status" value="1"/>
</dbReference>
<keyword evidence="2 4" id="KW-0442">Lipid degradation</keyword>
<dbReference type="AlphaFoldDB" id="A0A1W2G715"/>
<feature type="active site" description="Proton acceptor" evidence="4">
    <location>
        <position position="161"/>
    </location>
</feature>
<dbReference type="Pfam" id="PF01734">
    <property type="entry name" value="Patatin"/>
    <property type="match status" value="1"/>
</dbReference>
<dbReference type="InterPro" id="IPR002641">
    <property type="entry name" value="PNPLA_dom"/>
</dbReference>
<dbReference type="PANTHER" id="PTHR14226">
    <property type="entry name" value="NEUROPATHY TARGET ESTERASE/SWISS CHEESE D.MELANOGASTER"/>
    <property type="match status" value="1"/>
</dbReference>
<dbReference type="PANTHER" id="PTHR14226:SF76">
    <property type="entry name" value="NTE FAMILY PROTEIN RSSA"/>
    <property type="match status" value="1"/>
</dbReference>
<evidence type="ECO:0000256" key="2">
    <source>
        <dbReference type="ARBA" id="ARBA00022963"/>
    </source>
</evidence>
<evidence type="ECO:0000256" key="3">
    <source>
        <dbReference type="ARBA" id="ARBA00023098"/>
    </source>
</evidence>
<dbReference type="InterPro" id="IPR050301">
    <property type="entry name" value="NTE"/>
</dbReference>
<keyword evidence="1 4" id="KW-0378">Hydrolase</keyword>
<evidence type="ECO:0000259" key="5">
    <source>
        <dbReference type="PROSITE" id="PS51635"/>
    </source>
</evidence>
<dbReference type="PROSITE" id="PS51635">
    <property type="entry name" value="PNPLA"/>
    <property type="match status" value="1"/>
</dbReference>
<dbReference type="OrthoDB" id="9770965at2"/>
<evidence type="ECO:0000313" key="7">
    <source>
        <dbReference type="Proteomes" id="UP000192472"/>
    </source>
</evidence>
<proteinExistence type="predicted"/>
<dbReference type="GO" id="GO:0016042">
    <property type="term" value="P:lipid catabolic process"/>
    <property type="evidence" value="ECO:0007669"/>
    <property type="project" value="UniProtKB-UniRule"/>
</dbReference>
<feature type="active site" description="Nucleophile" evidence="4">
    <location>
        <position position="47"/>
    </location>
</feature>
<comment type="caution">
    <text evidence="4">Lacks conserved residue(s) required for the propagation of feature annotation.</text>
</comment>
<keyword evidence="7" id="KW-1185">Reference proteome</keyword>
<dbReference type="GO" id="GO:0016787">
    <property type="term" value="F:hydrolase activity"/>
    <property type="evidence" value="ECO:0007669"/>
    <property type="project" value="UniProtKB-UniRule"/>
</dbReference>
<feature type="short sequence motif" description="DGA/G" evidence="4">
    <location>
        <begin position="161"/>
        <end position="163"/>
    </location>
</feature>
<feature type="domain" description="PNPLA" evidence="5">
    <location>
        <begin position="14"/>
        <end position="174"/>
    </location>
</feature>
<dbReference type="SUPFAM" id="SSF52151">
    <property type="entry name" value="FabD/lysophospholipase-like"/>
    <property type="match status" value="1"/>
</dbReference>
<dbReference type="InterPro" id="IPR016035">
    <property type="entry name" value="Acyl_Trfase/lysoPLipase"/>
</dbReference>